<gene>
    <name evidence="1" type="ORF">HNW77_03255</name>
</gene>
<dbReference type="EMBL" id="JABJWC010000005">
    <property type="protein sequence ID" value="NPC65442.1"/>
    <property type="molecule type" value="Genomic_DNA"/>
</dbReference>
<keyword evidence="2" id="KW-1185">Reference proteome</keyword>
<organism evidence="1 2">
    <name type="scientific">Komagataeibacter melomenusus</name>
    <dbReference type="NCBI Taxonomy" id="2766578"/>
    <lineage>
        <taxon>Bacteria</taxon>
        <taxon>Pseudomonadati</taxon>
        <taxon>Pseudomonadota</taxon>
        <taxon>Alphaproteobacteria</taxon>
        <taxon>Acetobacterales</taxon>
        <taxon>Acetobacteraceae</taxon>
        <taxon>Komagataeibacter</taxon>
    </lineage>
</organism>
<dbReference type="RefSeq" id="WP_217417159.1">
    <property type="nucleotide sequence ID" value="NZ_JAHRDS010000001.1"/>
</dbReference>
<proteinExistence type="predicted"/>
<name>A0ABX2AAT1_9PROT</name>
<evidence type="ECO:0000313" key="1">
    <source>
        <dbReference type="EMBL" id="NPC65442.1"/>
    </source>
</evidence>
<sequence>MRYWIKRILLQSGEVVTERELRADQNLFNGPVPILGDMVEVECRGRTFAAKVVWGHWPGRHHAPDTIIPLRVEEYGLDAANTPLRFPSAQQGRNSQD</sequence>
<reference evidence="1 2" key="1">
    <citation type="journal article" date="2020" name="Microorganisms">
        <title>Description of Komagataeibacter melaceti sp. nov. and Komagataeibacter melomenusus sp. nov. Isolated from Apple Cider Vinegar.</title>
        <authorList>
            <person name="Maric L."/>
            <person name="Cleenwerck I."/>
            <person name="Accetto T."/>
            <person name="Vandamme P."/>
            <person name="Trcek J."/>
        </authorList>
    </citation>
    <scope>NUCLEOTIDE SEQUENCE [LARGE SCALE GENOMIC DNA]</scope>
    <source>
        <strain evidence="1 2">AV436</strain>
    </source>
</reference>
<comment type="caution">
    <text evidence="1">The sequence shown here is derived from an EMBL/GenBank/DDBJ whole genome shotgun (WGS) entry which is preliminary data.</text>
</comment>
<accession>A0ABX2AAT1</accession>
<protein>
    <submittedName>
        <fullName evidence="1">Uncharacterized protein</fullName>
    </submittedName>
</protein>
<evidence type="ECO:0000313" key="2">
    <source>
        <dbReference type="Proteomes" id="UP000623090"/>
    </source>
</evidence>
<dbReference type="Proteomes" id="UP000623090">
    <property type="component" value="Unassembled WGS sequence"/>
</dbReference>